<dbReference type="AlphaFoldDB" id="A0A939DM67"/>
<dbReference type="Proteomes" id="UP000664654">
    <property type="component" value="Unassembled WGS sequence"/>
</dbReference>
<dbReference type="PANTHER" id="PTHR30469">
    <property type="entry name" value="MULTIDRUG RESISTANCE PROTEIN MDTA"/>
    <property type="match status" value="1"/>
</dbReference>
<sequence length="393" mass="43136">MKQKWIKVALPLAVLGLGVAGMAAINATTNEKAEQEVVDTRPTVRVNEISAQDYQVVINTYGEVAPLERTQLAALVSGEVVAWHPDFLPGGLVKRGTVLFSIDKEKYEAALLQAEAELKQANAQLIEERARAEVARSEARSLPDSKVTDLYLRKPQVLSAEAAVKSAEARLKIAKRDLQYCEVRAPYDALVISRELGQGQYVSVGTQVAELYNIETAEILLPIAGFDSAFLPADLEGNEATITSRGVQSVSRQAVIHRDLGVVDVETRMSQIVARIKDPYSLNTDAPKFKFGSYVEVTLPGRTLNEVYRLPQELVTNRTVWVVDQDNQLAARKVEVLREEGEYFLIGDGLSNGDQVVMTLPEYPQKGMKVKLASEAKNAGQAETDELVAQASR</sequence>
<reference evidence="8" key="1">
    <citation type="submission" date="2021-03" db="EMBL/GenBank/DDBJ databases">
        <title>novel species isolated from a fishpond in China.</title>
        <authorList>
            <person name="Lu H."/>
            <person name="Cai Z."/>
        </authorList>
    </citation>
    <scope>NUCLEOTIDE SEQUENCE</scope>
    <source>
        <strain evidence="8">JCM 30855</strain>
    </source>
</reference>
<dbReference type="Gene3D" id="2.40.420.20">
    <property type="match status" value="1"/>
</dbReference>
<keyword evidence="9" id="KW-1185">Reference proteome</keyword>
<dbReference type="Gene3D" id="1.10.287.470">
    <property type="entry name" value="Helix hairpin bin"/>
    <property type="match status" value="1"/>
</dbReference>
<feature type="signal peptide" evidence="5">
    <location>
        <begin position="1"/>
        <end position="23"/>
    </location>
</feature>
<dbReference type="InterPro" id="IPR006143">
    <property type="entry name" value="RND_pump_MFP"/>
</dbReference>
<keyword evidence="5" id="KW-0732">Signal</keyword>
<dbReference type="InterPro" id="IPR058625">
    <property type="entry name" value="MdtA-like_BSH"/>
</dbReference>
<dbReference type="SUPFAM" id="SSF111369">
    <property type="entry name" value="HlyD-like secretion proteins"/>
    <property type="match status" value="1"/>
</dbReference>
<feature type="domain" description="Multidrug resistance protein MdtA-like C-terminal permuted SH3" evidence="7">
    <location>
        <begin position="314"/>
        <end position="358"/>
    </location>
</feature>
<accession>A0A939DM67</accession>
<evidence type="ECO:0000256" key="2">
    <source>
        <dbReference type="ARBA" id="ARBA00009477"/>
    </source>
</evidence>
<dbReference type="GO" id="GO:1990281">
    <property type="term" value="C:efflux pump complex"/>
    <property type="evidence" value="ECO:0007669"/>
    <property type="project" value="TreeGrafter"/>
</dbReference>
<evidence type="ECO:0000313" key="8">
    <source>
        <dbReference type="EMBL" id="MBN7825202.1"/>
    </source>
</evidence>
<evidence type="ECO:0000259" key="7">
    <source>
        <dbReference type="Pfam" id="PF25967"/>
    </source>
</evidence>
<dbReference type="RefSeq" id="WP_206573323.1">
    <property type="nucleotide sequence ID" value="NZ_JAFKCV010000004.1"/>
</dbReference>
<evidence type="ECO:0000259" key="6">
    <source>
        <dbReference type="Pfam" id="PF25917"/>
    </source>
</evidence>
<dbReference type="EMBL" id="JAFKCV010000004">
    <property type="protein sequence ID" value="MBN7825202.1"/>
    <property type="molecule type" value="Genomic_DNA"/>
</dbReference>
<dbReference type="PANTHER" id="PTHR30469:SF12">
    <property type="entry name" value="MULTIDRUG RESISTANCE PROTEIN MDTA"/>
    <property type="match status" value="1"/>
</dbReference>
<feature type="chain" id="PRO_5037001314" evidence="5">
    <location>
        <begin position="24"/>
        <end position="393"/>
    </location>
</feature>
<comment type="similarity">
    <text evidence="2">Belongs to the membrane fusion protein (MFP) (TC 8.A.1) family.</text>
</comment>
<dbReference type="NCBIfam" id="TIGR01730">
    <property type="entry name" value="RND_mfp"/>
    <property type="match status" value="1"/>
</dbReference>
<comment type="subcellular location">
    <subcellularLocation>
        <location evidence="1">Cell envelope</location>
    </subcellularLocation>
</comment>
<evidence type="ECO:0000256" key="5">
    <source>
        <dbReference type="SAM" id="SignalP"/>
    </source>
</evidence>
<feature type="domain" description="Multidrug resistance protein MdtA-like barrel-sandwich hybrid" evidence="6">
    <location>
        <begin position="72"/>
        <end position="208"/>
    </location>
</feature>
<keyword evidence="3" id="KW-0813">Transport</keyword>
<comment type="caution">
    <text evidence="8">The sequence shown here is derived from an EMBL/GenBank/DDBJ whole genome shotgun (WGS) entry which is preliminary data.</text>
</comment>
<organism evidence="8 9">
    <name type="scientific">Bowmanella dokdonensis</name>
    <dbReference type="NCBI Taxonomy" id="751969"/>
    <lineage>
        <taxon>Bacteria</taxon>
        <taxon>Pseudomonadati</taxon>
        <taxon>Pseudomonadota</taxon>
        <taxon>Gammaproteobacteria</taxon>
        <taxon>Alteromonadales</taxon>
        <taxon>Alteromonadaceae</taxon>
        <taxon>Bowmanella</taxon>
    </lineage>
</organism>
<dbReference type="Pfam" id="PF25967">
    <property type="entry name" value="RND-MFP_C"/>
    <property type="match status" value="1"/>
</dbReference>
<protein>
    <submittedName>
        <fullName evidence="8">Efflux RND transporter periplasmic adaptor subunit</fullName>
    </submittedName>
</protein>
<dbReference type="Pfam" id="PF25917">
    <property type="entry name" value="BSH_RND"/>
    <property type="match status" value="1"/>
</dbReference>
<evidence type="ECO:0000256" key="3">
    <source>
        <dbReference type="ARBA" id="ARBA00022448"/>
    </source>
</evidence>
<dbReference type="Gene3D" id="2.40.30.170">
    <property type="match status" value="1"/>
</dbReference>
<keyword evidence="4" id="KW-0175">Coiled coil</keyword>
<dbReference type="Gene3D" id="2.40.50.100">
    <property type="match status" value="1"/>
</dbReference>
<dbReference type="InterPro" id="IPR058627">
    <property type="entry name" value="MdtA-like_C"/>
</dbReference>
<evidence type="ECO:0000256" key="4">
    <source>
        <dbReference type="SAM" id="Coils"/>
    </source>
</evidence>
<gene>
    <name evidence="8" type="ORF">J0A66_08225</name>
</gene>
<feature type="coiled-coil region" evidence="4">
    <location>
        <begin position="104"/>
        <end position="177"/>
    </location>
</feature>
<evidence type="ECO:0000313" key="9">
    <source>
        <dbReference type="Proteomes" id="UP000664654"/>
    </source>
</evidence>
<name>A0A939DM67_9ALTE</name>
<dbReference type="GO" id="GO:0015562">
    <property type="term" value="F:efflux transmembrane transporter activity"/>
    <property type="evidence" value="ECO:0007669"/>
    <property type="project" value="TreeGrafter"/>
</dbReference>
<proteinExistence type="inferred from homology"/>
<evidence type="ECO:0000256" key="1">
    <source>
        <dbReference type="ARBA" id="ARBA00004196"/>
    </source>
</evidence>